<accession>A0A371GSI0</accession>
<sequence>MAHFIPCHKVDDGGCEVHGLLKTIALDRDSMFLDNFWRTLLSKIEPSPSRLKLTPSRPGQPAWSSRLCLGRPTQRSSSPTKSNPKVYPPQFQLSCHTTPGETCSAKVAVYILRVFELTLYAPSLSSLNRSCFLHLRCCIGASLDRGGAGLRLGSRSLSKGTDLDFQHILVDLILSAQATGGEPPPSIMLAKSAESESTLDPE</sequence>
<reference evidence="2" key="1">
    <citation type="submission" date="2018-05" db="EMBL/GenBank/DDBJ databases">
        <title>Draft genome of Mucuna pruriens seed.</title>
        <authorList>
            <person name="Nnadi N.E."/>
            <person name="Vos R."/>
            <person name="Hasami M.H."/>
            <person name="Devisetty U.K."/>
            <person name="Aguiy J.C."/>
        </authorList>
    </citation>
    <scope>NUCLEOTIDE SEQUENCE [LARGE SCALE GENOMIC DNA]</scope>
    <source>
        <strain evidence="2">JCA_2017</strain>
    </source>
</reference>
<feature type="compositionally biased region" description="Polar residues" evidence="1">
    <location>
        <begin position="73"/>
        <end position="83"/>
    </location>
</feature>
<dbReference type="Proteomes" id="UP000257109">
    <property type="component" value="Unassembled WGS sequence"/>
</dbReference>
<organism evidence="2 3">
    <name type="scientific">Mucuna pruriens</name>
    <name type="common">Velvet bean</name>
    <name type="synonym">Dolichos pruriens</name>
    <dbReference type="NCBI Taxonomy" id="157652"/>
    <lineage>
        <taxon>Eukaryota</taxon>
        <taxon>Viridiplantae</taxon>
        <taxon>Streptophyta</taxon>
        <taxon>Embryophyta</taxon>
        <taxon>Tracheophyta</taxon>
        <taxon>Spermatophyta</taxon>
        <taxon>Magnoliopsida</taxon>
        <taxon>eudicotyledons</taxon>
        <taxon>Gunneridae</taxon>
        <taxon>Pentapetalae</taxon>
        <taxon>rosids</taxon>
        <taxon>fabids</taxon>
        <taxon>Fabales</taxon>
        <taxon>Fabaceae</taxon>
        <taxon>Papilionoideae</taxon>
        <taxon>50 kb inversion clade</taxon>
        <taxon>NPAAA clade</taxon>
        <taxon>indigoferoid/millettioid clade</taxon>
        <taxon>Phaseoleae</taxon>
        <taxon>Mucuna</taxon>
    </lineage>
</organism>
<gene>
    <name evidence="2" type="ORF">CR513_24213</name>
</gene>
<evidence type="ECO:0000313" key="3">
    <source>
        <dbReference type="Proteomes" id="UP000257109"/>
    </source>
</evidence>
<evidence type="ECO:0000313" key="2">
    <source>
        <dbReference type="EMBL" id="RDX93507.1"/>
    </source>
</evidence>
<feature type="non-terminal residue" evidence="2">
    <location>
        <position position="1"/>
    </location>
</feature>
<evidence type="ECO:0000256" key="1">
    <source>
        <dbReference type="SAM" id="MobiDB-lite"/>
    </source>
</evidence>
<name>A0A371GSI0_MUCPR</name>
<protein>
    <submittedName>
        <fullName evidence="2">Uncharacterized protein</fullName>
    </submittedName>
</protein>
<proteinExistence type="predicted"/>
<dbReference type="AlphaFoldDB" id="A0A371GSI0"/>
<feature type="region of interest" description="Disordered" evidence="1">
    <location>
        <begin position="49"/>
        <end position="85"/>
    </location>
</feature>
<keyword evidence="3" id="KW-1185">Reference proteome</keyword>
<dbReference type="EMBL" id="QJKJ01004597">
    <property type="protein sequence ID" value="RDX93507.1"/>
    <property type="molecule type" value="Genomic_DNA"/>
</dbReference>
<comment type="caution">
    <text evidence="2">The sequence shown here is derived from an EMBL/GenBank/DDBJ whole genome shotgun (WGS) entry which is preliminary data.</text>
</comment>
<feature type="region of interest" description="Disordered" evidence="1">
    <location>
        <begin position="180"/>
        <end position="202"/>
    </location>
</feature>